<dbReference type="InterPro" id="IPR002772">
    <property type="entry name" value="Glyco_hydro_3_C"/>
</dbReference>
<dbReference type="Proteomes" id="UP001470230">
    <property type="component" value="Unassembled WGS sequence"/>
</dbReference>
<dbReference type="Gene3D" id="2.60.40.10">
    <property type="entry name" value="Immunoglobulins"/>
    <property type="match status" value="1"/>
</dbReference>
<evidence type="ECO:0000256" key="5">
    <source>
        <dbReference type="ARBA" id="ARBA00023277"/>
    </source>
</evidence>
<keyword evidence="5" id="KW-0119">Carbohydrate metabolism</keyword>
<comment type="catalytic activity">
    <reaction evidence="1">
        <text>Hydrolysis of terminal, non-reducing beta-D-glucosyl residues with release of beta-D-glucose.</text>
        <dbReference type="EC" id="3.2.1.21"/>
    </reaction>
</comment>
<dbReference type="SUPFAM" id="SSF52279">
    <property type="entry name" value="Beta-D-glucan exohydrolase, C-terminal domain"/>
    <property type="match status" value="1"/>
</dbReference>
<dbReference type="PRINTS" id="PR00133">
    <property type="entry name" value="GLHYDRLASE3"/>
</dbReference>
<evidence type="ECO:0000313" key="9">
    <source>
        <dbReference type="EMBL" id="KAK8898029.1"/>
    </source>
</evidence>
<proteinExistence type="inferred from homology"/>
<keyword evidence="6 7" id="KW-0326">Glycosidase</keyword>
<dbReference type="Pfam" id="PF14310">
    <property type="entry name" value="Fn3-like"/>
    <property type="match status" value="1"/>
</dbReference>
<dbReference type="EMBL" id="JAPFFF010000001">
    <property type="protein sequence ID" value="KAK8898029.1"/>
    <property type="molecule type" value="Genomic_DNA"/>
</dbReference>
<evidence type="ECO:0000256" key="3">
    <source>
        <dbReference type="ARBA" id="ARBA00012744"/>
    </source>
</evidence>
<sequence>MTHNAKQLVSQMTLEEKANFCSGVDNWHLYSLPRLNIPEIMVCDGPHGLRKQDETCDISSVNSSIPAICFPNACATSCCFNTELLEEMGRTIGDEVLHEKVGIILGPACNIKRSPICGRNFEYYSEDPLISSKCEGSIIKGIQSRNIGACVKHFACNNQETLRLSINETIDERALREIYLAAFEGAVREAKPWTVMCSYNKINGEFCSQNEWLLEKVLRGDWGFEGFVMSDWGAVSDRVLGCKAGLELQMPGPATWHNEQIVKAVKEGIMDESILNRCAERVVNIILKSSDGIKNGKGNFDKEAHHKIARKIGEECMVLLKNEHSILPLKKEQKVAFIGPYAKNPRYQGGGSSHINAFKVTNALDSAKLISQNICYAEGCKDETDEVDEKLLHEAVEVARVVDVAVCFIGLPDSFECEGYDREHIHLPKCQNELVSEVSRVNPNTVVVLHNGSPVDMPWLNHVKGVLEAYLGGQAVGEVTSDILYGIVNPSGHLAETFPLKLEDNPSTIDFGGHQDNVNYREGIYVGYRYYDLKKMDVLFPFGHGLSYTAFSYKNLRFDKDEFKDNETVFAHVDVTNIGPVEGKACVQLYVADKTGYEYRPPKELRAYKKVSLKPGETKTVDLELNKRSFAFWNTEIHEWYVPTGEFEILIGQSSRHIDLVGKVHVESTRVIERPISAQTPFEDIYNNPVTRPAIEKVLEKYPEEKKLLESTDAAHEFWRQQANTTPIRSSTNFFPWNGGVVLDIIADANKLLEAHKKK</sequence>
<dbReference type="PANTHER" id="PTHR42715:SF10">
    <property type="entry name" value="BETA-GLUCOSIDASE"/>
    <property type="match status" value="1"/>
</dbReference>
<dbReference type="Gene3D" id="3.20.20.300">
    <property type="entry name" value="Glycoside hydrolase, family 3, N-terminal domain"/>
    <property type="match status" value="1"/>
</dbReference>
<evidence type="ECO:0000256" key="4">
    <source>
        <dbReference type="ARBA" id="ARBA00022801"/>
    </source>
</evidence>
<dbReference type="InterPro" id="IPR036962">
    <property type="entry name" value="Glyco_hydro_3_N_sf"/>
</dbReference>
<dbReference type="PANTHER" id="PTHR42715">
    <property type="entry name" value="BETA-GLUCOSIDASE"/>
    <property type="match status" value="1"/>
</dbReference>
<keyword evidence="10" id="KW-1185">Reference proteome</keyword>
<dbReference type="EC" id="3.2.1.21" evidence="3"/>
<dbReference type="PROSITE" id="PS00775">
    <property type="entry name" value="GLYCOSYL_HYDROL_F3"/>
    <property type="match status" value="1"/>
</dbReference>
<dbReference type="InterPro" id="IPR036881">
    <property type="entry name" value="Glyco_hydro_3_C_sf"/>
</dbReference>
<dbReference type="Pfam" id="PF01915">
    <property type="entry name" value="Glyco_hydro_3_C"/>
    <property type="match status" value="1"/>
</dbReference>
<evidence type="ECO:0000313" key="10">
    <source>
        <dbReference type="Proteomes" id="UP001470230"/>
    </source>
</evidence>
<evidence type="ECO:0000256" key="2">
    <source>
        <dbReference type="ARBA" id="ARBA00005336"/>
    </source>
</evidence>
<dbReference type="InterPro" id="IPR050288">
    <property type="entry name" value="Cellulose_deg_GH3"/>
</dbReference>
<dbReference type="InterPro" id="IPR017853">
    <property type="entry name" value="GH"/>
</dbReference>
<evidence type="ECO:0000259" key="8">
    <source>
        <dbReference type="SMART" id="SM01217"/>
    </source>
</evidence>
<organism evidence="9 10">
    <name type="scientific">Tritrichomonas musculus</name>
    <dbReference type="NCBI Taxonomy" id="1915356"/>
    <lineage>
        <taxon>Eukaryota</taxon>
        <taxon>Metamonada</taxon>
        <taxon>Parabasalia</taxon>
        <taxon>Tritrichomonadida</taxon>
        <taxon>Tritrichomonadidae</taxon>
        <taxon>Tritrichomonas</taxon>
    </lineage>
</organism>
<dbReference type="InterPro" id="IPR019800">
    <property type="entry name" value="Glyco_hydro_3_AS"/>
</dbReference>
<dbReference type="SMART" id="SM01217">
    <property type="entry name" value="Fn3_like"/>
    <property type="match status" value="1"/>
</dbReference>
<dbReference type="Gene3D" id="3.40.50.1700">
    <property type="entry name" value="Glycoside hydrolase family 3 C-terminal domain"/>
    <property type="match status" value="1"/>
</dbReference>
<comment type="similarity">
    <text evidence="2 7">Belongs to the glycosyl hydrolase 3 family.</text>
</comment>
<comment type="caution">
    <text evidence="9">The sequence shown here is derived from an EMBL/GenBank/DDBJ whole genome shotgun (WGS) entry which is preliminary data.</text>
</comment>
<dbReference type="InterPro" id="IPR013783">
    <property type="entry name" value="Ig-like_fold"/>
</dbReference>
<dbReference type="InterPro" id="IPR026891">
    <property type="entry name" value="Fn3-like"/>
</dbReference>
<gene>
    <name evidence="9" type="ORF">M9Y10_000283</name>
</gene>
<evidence type="ECO:0000256" key="7">
    <source>
        <dbReference type="RuleBase" id="RU361161"/>
    </source>
</evidence>
<name>A0ABR2L3U7_9EUKA</name>
<protein>
    <recommendedName>
        <fullName evidence="3">beta-glucosidase</fullName>
        <ecNumber evidence="3">3.2.1.21</ecNumber>
    </recommendedName>
</protein>
<feature type="domain" description="Fibronectin type III-like" evidence="8">
    <location>
        <begin position="585"/>
        <end position="655"/>
    </location>
</feature>
<evidence type="ECO:0000256" key="6">
    <source>
        <dbReference type="ARBA" id="ARBA00023295"/>
    </source>
</evidence>
<keyword evidence="4 7" id="KW-0378">Hydrolase</keyword>
<accession>A0ABR2L3U7</accession>
<evidence type="ECO:0000256" key="1">
    <source>
        <dbReference type="ARBA" id="ARBA00000448"/>
    </source>
</evidence>
<dbReference type="SUPFAM" id="SSF51445">
    <property type="entry name" value="(Trans)glycosidases"/>
    <property type="match status" value="1"/>
</dbReference>
<reference evidence="9 10" key="1">
    <citation type="submission" date="2024-04" db="EMBL/GenBank/DDBJ databases">
        <title>Tritrichomonas musculus Genome.</title>
        <authorList>
            <person name="Alves-Ferreira E."/>
            <person name="Grigg M."/>
            <person name="Lorenzi H."/>
            <person name="Galac M."/>
        </authorList>
    </citation>
    <scope>NUCLEOTIDE SEQUENCE [LARGE SCALE GENOMIC DNA]</scope>
    <source>
        <strain evidence="9 10">EAF2021</strain>
    </source>
</reference>
<dbReference type="InterPro" id="IPR001764">
    <property type="entry name" value="Glyco_hydro_3_N"/>
</dbReference>
<dbReference type="Pfam" id="PF00933">
    <property type="entry name" value="Glyco_hydro_3"/>
    <property type="match status" value="1"/>
</dbReference>